<accession>A0A8S5M5J5</accession>
<keyword evidence="1" id="KW-0175">Coiled coil</keyword>
<dbReference type="EMBL" id="BK014826">
    <property type="protein sequence ID" value="DAD77498.1"/>
    <property type="molecule type" value="Genomic_DNA"/>
</dbReference>
<feature type="coiled-coil region" evidence="1">
    <location>
        <begin position="124"/>
        <end position="151"/>
    </location>
</feature>
<sequence length="169" mass="18775">MTFFNNIGQWINEHQIEIITVLQIVQASGLVGVVVSFIKGCLLNKAAKKDNEEINAKLNGMQEKLTEAAQPVEMLQEQVAVLAYKLNAMLDVQALVYSTIKNEETRNIVQTKIAAAKNYTLKSAADIASELEKVQQKTEELLKENAETVRTTIKQVKAIVNASESDVER</sequence>
<organism evidence="2">
    <name type="scientific">Podoviridae sp. ctaNW81</name>
    <dbReference type="NCBI Taxonomy" id="2826562"/>
    <lineage>
        <taxon>Viruses</taxon>
        <taxon>Duplodnaviria</taxon>
        <taxon>Heunggongvirae</taxon>
        <taxon>Uroviricota</taxon>
        <taxon>Caudoviricetes</taxon>
    </lineage>
</organism>
<name>A0A8S5M5J5_9CAUD</name>
<proteinExistence type="predicted"/>
<evidence type="ECO:0000256" key="1">
    <source>
        <dbReference type="SAM" id="Coils"/>
    </source>
</evidence>
<evidence type="ECO:0000313" key="2">
    <source>
        <dbReference type="EMBL" id="DAD77498.1"/>
    </source>
</evidence>
<protein>
    <submittedName>
        <fullName evidence="2">Uncharacterized protein</fullName>
    </submittedName>
</protein>
<reference evidence="2" key="1">
    <citation type="journal article" date="2021" name="Proc. Natl. Acad. Sci. U.S.A.">
        <title>A Catalog of Tens of Thousands of Viruses from Human Metagenomes Reveals Hidden Associations with Chronic Diseases.</title>
        <authorList>
            <person name="Tisza M.J."/>
            <person name="Buck C.B."/>
        </authorList>
    </citation>
    <scope>NUCLEOTIDE SEQUENCE</scope>
    <source>
        <strain evidence="2">CtaNW81</strain>
    </source>
</reference>